<evidence type="ECO:0000256" key="1">
    <source>
        <dbReference type="ARBA" id="ARBA00023015"/>
    </source>
</evidence>
<feature type="domain" description="SIS" evidence="5">
    <location>
        <begin position="125"/>
        <end position="265"/>
    </location>
</feature>
<dbReference type="OrthoDB" id="370421at2"/>
<comment type="caution">
    <text evidence="6">The sequence shown here is derived from an EMBL/GenBank/DDBJ whole genome shotgun (WGS) entry which is preliminary data.</text>
</comment>
<dbReference type="InterPro" id="IPR009057">
    <property type="entry name" value="Homeodomain-like_sf"/>
</dbReference>
<dbReference type="Gene3D" id="1.10.10.10">
    <property type="entry name" value="Winged helix-like DNA-binding domain superfamily/Winged helix DNA-binding domain"/>
    <property type="match status" value="1"/>
</dbReference>
<dbReference type="Proteomes" id="UP000246635">
    <property type="component" value="Unassembled WGS sequence"/>
</dbReference>
<keyword evidence="2" id="KW-0238">DNA-binding</keyword>
<proteinExistence type="predicted"/>
<name>A0A2V2YU78_9BACL</name>
<dbReference type="EMBL" id="QGTQ01000007">
    <property type="protein sequence ID" value="PWW03177.1"/>
    <property type="molecule type" value="Genomic_DNA"/>
</dbReference>
<dbReference type="PANTHER" id="PTHR30514:SF1">
    <property type="entry name" value="HTH-TYPE TRANSCRIPTIONAL REGULATOR HEXR-RELATED"/>
    <property type="match status" value="1"/>
</dbReference>
<dbReference type="InterPro" id="IPR047640">
    <property type="entry name" value="RpiR-like"/>
</dbReference>
<reference evidence="6 7" key="1">
    <citation type="submission" date="2018-05" db="EMBL/GenBank/DDBJ databases">
        <title>Genomic Encyclopedia of Type Strains, Phase III (KMG-III): the genomes of soil and plant-associated and newly described type strains.</title>
        <authorList>
            <person name="Whitman W."/>
        </authorList>
    </citation>
    <scope>NUCLEOTIDE SEQUENCE [LARGE SCALE GENOMIC DNA]</scope>
    <source>
        <strain evidence="6 7">CECT 5696</strain>
    </source>
</reference>
<evidence type="ECO:0000256" key="2">
    <source>
        <dbReference type="ARBA" id="ARBA00023125"/>
    </source>
</evidence>
<dbReference type="CDD" id="cd05013">
    <property type="entry name" value="SIS_RpiR"/>
    <property type="match status" value="1"/>
</dbReference>
<protein>
    <submittedName>
        <fullName evidence="6">RpiR family transcriptional regulator</fullName>
    </submittedName>
</protein>
<dbReference type="InterPro" id="IPR000281">
    <property type="entry name" value="HTH_RpiR"/>
</dbReference>
<dbReference type="InterPro" id="IPR001347">
    <property type="entry name" value="SIS_dom"/>
</dbReference>
<keyword evidence="7" id="KW-1185">Reference proteome</keyword>
<evidence type="ECO:0000313" key="7">
    <source>
        <dbReference type="Proteomes" id="UP000246635"/>
    </source>
</evidence>
<evidence type="ECO:0000313" key="6">
    <source>
        <dbReference type="EMBL" id="PWW03177.1"/>
    </source>
</evidence>
<dbReference type="RefSeq" id="WP_110044075.1">
    <property type="nucleotide sequence ID" value="NZ_CP054612.1"/>
</dbReference>
<organism evidence="6 7">
    <name type="scientific">Paenibacillus cellulosilyticus</name>
    <dbReference type="NCBI Taxonomy" id="375489"/>
    <lineage>
        <taxon>Bacteria</taxon>
        <taxon>Bacillati</taxon>
        <taxon>Bacillota</taxon>
        <taxon>Bacilli</taxon>
        <taxon>Bacillales</taxon>
        <taxon>Paenibacillaceae</taxon>
        <taxon>Paenibacillus</taxon>
    </lineage>
</organism>
<sequence>MLKGILMSIEGAYDSLSSMEKQAAKYILDHPNEVVDISVQSLAQKTKVGEATIVRLSRSLKCKGFKELKLRIAADLALSDTKQEEYQQFQVGSSTEELISSVSGSNLRSVQDSLTVLLPEAVEQAVDKLLQARKIGVFGIGPTALVAEDFQLKASRINKWCELGASGDSQAIIAANLIDQDVVLGISHSGRTEEVLYALQVAKANGAAVISLTQFGNSPIADMSDIQLFTSTLDQNFRNGAMASRIAQLNVIDILYVGMVSGSYEESIASLDRTKQAVRRNK</sequence>
<dbReference type="GO" id="GO:0097367">
    <property type="term" value="F:carbohydrate derivative binding"/>
    <property type="evidence" value="ECO:0007669"/>
    <property type="project" value="InterPro"/>
</dbReference>
<evidence type="ECO:0000259" key="5">
    <source>
        <dbReference type="PROSITE" id="PS51464"/>
    </source>
</evidence>
<gene>
    <name evidence="6" type="ORF">DFQ01_10773</name>
</gene>
<evidence type="ECO:0000259" key="4">
    <source>
        <dbReference type="PROSITE" id="PS51071"/>
    </source>
</evidence>
<dbReference type="AlphaFoldDB" id="A0A2V2YU78"/>
<dbReference type="GO" id="GO:0003700">
    <property type="term" value="F:DNA-binding transcription factor activity"/>
    <property type="evidence" value="ECO:0007669"/>
    <property type="project" value="InterPro"/>
</dbReference>
<keyword evidence="3" id="KW-0804">Transcription</keyword>
<dbReference type="Gene3D" id="3.40.50.10490">
    <property type="entry name" value="Glucose-6-phosphate isomerase like protein, domain 1"/>
    <property type="match status" value="1"/>
</dbReference>
<dbReference type="SUPFAM" id="SSF46689">
    <property type="entry name" value="Homeodomain-like"/>
    <property type="match status" value="1"/>
</dbReference>
<dbReference type="GO" id="GO:1901135">
    <property type="term" value="P:carbohydrate derivative metabolic process"/>
    <property type="evidence" value="ECO:0007669"/>
    <property type="project" value="InterPro"/>
</dbReference>
<keyword evidence="1" id="KW-0805">Transcription regulation</keyword>
<accession>A0A2V2YU78</accession>
<dbReference type="Pfam" id="PF01380">
    <property type="entry name" value="SIS"/>
    <property type="match status" value="1"/>
</dbReference>
<dbReference type="PROSITE" id="PS51071">
    <property type="entry name" value="HTH_RPIR"/>
    <property type="match status" value="1"/>
</dbReference>
<evidence type="ECO:0000256" key="3">
    <source>
        <dbReference type="ARBA" id="ARBA00023163"/>
    </source>
</evidence>
<dbReference type="Pfam" id="PF01418">
    <property type="entry name" value="HTH_6"/>
    <property type="match status" value="1"/>
</dbReference>
<feature type="domain" description="HTH rpiR-type" evidence="4">
    <location>
        <begin position="3"/>
        <end position="79"/>
    </location>
</feature>
<dbReference type="InterPro" id="IPR035472">
    <property type="entry name" value="RpiR-like_SIS"/>
</dbReference>
<dbReference type="InterPro" id="IPR036388">
    <property type="entry name" value="WH-like_DNA-bd_sf"/>
</dbReference>
<dbReference type="PANTHER" id="PTHR30514">
    <property type="entry name" value="GLUCOKINASE"/>
    <property type="match status" value="1"/>
</dbReference>
<dbReference type="SUPFAM" id="SSF53697">
    <property type="entry name" value="SIS domain"/>
    <property type="match status" value="1"/>
</dbReference>
<dbReference type="GO" id="GO:0003677">
    <property type="term" value="F:DNA binding"/>
    <property type="evidence" value="ECO:0007669"/>
    <property type="project" value="UniProtKB-KW"/>
</dbReference>
<dbReference type="PROSITE" id="PS51464">
    <property type="entry name" value="SIS"/>
    <property type="match status" value="1"/>
</dbReference>
<dbReference type="InterPro" id="IPR046348">
    <property type="entry name" value="SIS_dom_sf"/>
</dbReference>